<protein>
    <recommendedName>
        <fullName evidence="3">NIPSNAP domain-containing protein</fullName>
    </recommendedName>
</protein>
<gene>
    <name evidence="1" type="ORF">DJ017_10975</name>
</gene>
<accession>A0A328AKL4</accession>
<dbReference type="AlphaFoldDB" id="A0A328AKL4"/>
<sequence>MIYNYYELRVGRERNSQRALADQVYASGGPGVLGVFAPLLGYASNEALVLTDERATSDAVLRGTGAASAEWSRMSPTLRPHQNARPETGGIYVHNWFTIDGAAFDEFVQLSGAAWPDFEAKFDARIYGLFAVEPTAAERNAGARRLLLMTRYADLGEWQKSRDPTTEAMQIFARRRELTRVSLARACLLLPPNV</sequence>
<dbReference type="RefSeq" id="WP_111528761.1">
    <property type="nucleotide sequence ID" value="NZ_JBHRSG010000003.1"/>
</dbReference>
<reference evidence="2" key="1">
    <citation type="submission" date="2018-05" db="EMBL/GenBank/DDBJ databases">
        <authorList>
            <person name="Li X."/>
        </authorList>
    </citation>
    <scope>NUCLEOTIDE SEQUENCE [LARGE SCALE GENOMIC DNA]</scope>
    <source>
        <strain evidence="2">LX32</strain>
    </source>
</reference>
<keyword evidence="2" id="KW-1185">Reference proteome</keyword>
<dbReference type="EMBL" id="QFYQ01000001">
    <property type="protein sequence ID" value="RAK55011.1"/>
    <property type="molecule type" value="Genomic_DNA"/>
</dbReference>
<evidence type="ECO:0008006" key="3">
    <source>
        <dbReference type="Google" id="ProtNLM"/>
    </source>
</evidence>
<evidence type="ECO:0000313" key="2">
    <source>
        <dbReference type="Proteomes" id="UP000249254"/>
    </source>
</evidence>
<evidence type="ECO:0000313" key="1">
    <source>
        <dbReference type="EMBL" id="RAK55011.1"/>
    </source>
</evidence>
<name>A0A328AKL4_9CAUL</name>
<comment type="caution">
    <text evidence="1">The sequence shown here is derived from an EMBL/GenBank/DDBJ whole genome shotgun (WGS) entry which is preliminary data.</text>
</comment>
<proteinExistence type="predicted"/>
<dbReference type="OrthoDB" id="7375405at2"/>
<dbReference type="Proteomes" id="UP000249254">
    <property type="component" value="Unassembled WGS sequence"/>
</dbReference>
<organism evidence="1 2">
    <name type="scientific">Phenylobacterium soli</name>
    <dbReference type="NCBI Taxonomy" id="2170551"/>
    <lineage>
        <taxon>Bacteria</taxon>
        <taxon>Pseudomonadati</taxon>
        <taxon>Pseudomonadota</taxon>
        <taxon>Alphaproteobacteria</taxon>
        <taxon>Caulobacterales</taxon>
        <taxon>Caulobacteraceae</taxon>
        <taxon>Phenylobacterium</taxon>
    </lineage>
</organism>